<reference evidence="1 2" key="1">
    <citation type="submission" date="2014-04" db="EMBL/GenBank/DDBJ databases">
        <authorList>
            <consortium name="DOE Joint Genome Institute"/>
            <person name="Kuo A."/>
            <person name="Kohler A."/>
            <person name="Nagy L.G."/>
            <person name="Floudas D."/>
            <person name="Copeland A."/>
            <person name="Barry K.W."/>
            <person name="Cichocki N."/>
            <person name="Veneault-Fourrey C."/>
            <person name="LaButti K."/>
            <person name="Lindquist E.A."/>
            <person name="Lipzen A."/>
            <person name="Lundell T."/>
            <person name="Morin E."/>
            <person name="Murat C."/>
            <person name="Sun H."/>
            <person name="Tunlid A."/>
            <person name="Henrissat B."/>
            <person name="Grigoriev I.V."/>
            <person name="Hibbett D.S."/>
            <person name="Martin F."/>
            <person name="Nordberg H.P."/>
            <person name="Cantor M.N."/>
            <person name="Hua S.X."/>
        </authorList>
    </citation>
    <scope>NUCLEOTIDE SEQUENCE [LARGE SCALE GENOMIC DNA]</scope>
    <source>
        <strain evidence="1 2">LaAM-08-1</strain>
    </source>
</reference>
<evidence type="ECO:0000313" key="1">
    <source>
        <dbReference type="EMBL" id="KIK00903.1"/>
    </source>
</evidence>
<gene>
    <name evidence="1" type="ORF">K443DRAFT_664083</name>
</gene>
<protein>
    <submittedName>
        <fullName evidence="1">Uncharacterized protein</fullName>
    </submittedName>
</protein>
<accession>A0A0C9XYK1</accession>
<organism evidence="1 2">
    <name type="scientific">Laccaria amethystina LaAM-08-1</name>
    <dbReference type="NCBI Taxonomy" id="1095629"/>
    <lineage>
        <taxon>Eukaryota</taxon>
        <taxon>Fungi</taxon>
        <taxon>Dikarya</taxon>
        <taxon>Basidiomycota</taxon>
        <taxon>Agaricomycotina</taxon>
        <taxon>Agaricomycetes</taxon>
        <taxon>Agaricomycetidae</taxon>
        <taxon>Agaricales</taxon>
        <taxon>Agaricineae</taxon>
        <taxon>Hydnangiaceae</taxon>
        <taxon>Laccaria</taxon>
    </lineage>
</organism>
<evidence type="ECO:0000313" key="2">
    <source>
        <dbReference type="Proteomes" id="UP000054477"/>
    </source>
</evidence>
<dbReference type="HOGENOM" id="CLU_973393_0_0_1"/>
<sequence>MAYISCSSTVVESECPLGQLREQHNKSSFNRTHTRAVNSHNDFSIGDHRDHVNQMQDRGTVSDIGYAENVQLATPSSTTCTLISLNGYLSHNWDGKSGAVTSIGQVDNTRNLSGNTTMHCSCDRYTYVFNQSDPIGSSPFALVHTLCPYHTSPRLMGSYADSHNALMSSPIQELSRNDVGAQIFATEDSADAVFSRRQDENPVIPPNRYFEYAPRAPFHSARAHSSKGNEPYNHLSSKPFLKSENCLAAACVLIFRDFNRSFMLATLLYFLYRVFEKVCKRVFLRS</sequence>
<dbReference type="Proteomes" id="UP000054477">
    <property type="component" value="Unassembled WGS sequence"/>
</dbReference>
<dbReference type="EMBL" id="KN838616">
    <property type="protein sequence ID" value="KIK00903.1"/>
    <property type="molecule type" value="Genomic_DNA"/>
</dbReference>
<proteinExistence type="predicted"/>
<dbReference type="OrthoDB" id="3084512at2759"/>
<keyword evidence="2" id="KW-1185">Reference proteome</keyword>
<dbReference type="AlphaFoldDB" id="A0A0C9XYK1"/>
<reference evidence="2" key="2">
    <citation type="submission" date="2015-01" db="EMBL/GenBank/DDBJ databases">
        <title>Evolutionary Origins and Diversification of the Mycorrhizal Mutualists.</title>
        <authorList>
            <consortium name="DOE Joint Genome Institute"/>
            <consortium name="Mycorrhizal Genomics Consortium"/>
            <person name="Kohler A."/>
            <person name="Kuo A."/>
            <person name="Nagy L.G."/>
            <person name="Floudas D."/>
            <person name="Copeland A."/>
            <person name="Barry K.W."/>
            <person name="Cichocki N."/>
            <person name="Veneault-Fourrey C."/>
            <person name="LaButti K."/>
            <person name="Lindquist E.A."/>
            <person name="Lipzen A."/>
            <person name="Lundell T."/>
            <person name="Morin E."/>
            <person name="Murat C."/>
            <person name="Riley R."/>
            <person name="Ohm R."/>
            <person name="Sun H."/>
            <person name="Tunlid A."/>
            <person name="Henrissat B."/>
            <person name="Grigoriev I.V."/>
            <person name="Hibbett D.S."/>
            <person name="Martin F."/>
        </authorList>
    </citation>
    <scope>NUCLEOTIDE SEQUENCE [LARGE SCALE GENOMIC DNA]</scope>
    <source>
        <strain evidence="2">LaAM-08-1</strain>
    </source>
</reference>
<name>A0A0C9XYK1_9AGAR</name>